<gene>
    <name evidence="1" type="ORF">AMJ74_00575</name>
</gene>
<protein>
    <submittedName>
        <fullName evidence="1">Uncharacterized protein</fullName>
    </submittedName>
</protein>
<comment type="caution">
    <text evidence="1">The sequence shown here is derived from an EMBL/GenBank/DDBJ whole genome shotgun (WGS) entry which is preliminary data.</text>
</comment>
<dbReference type="EMBL" id="LJVE01000004">
    <property type="protein sequence ID" value="KPL15856.1"/>
    <property type="molecule type" value="Genomic_DNA"/>
</dbReference>
<name>A0A0S8K279_UNCW3</name>
<reference evidence="1 2" key="1">
    <citation type="journal article" date="2015" name="Microbiome">
        <title>Genomic resolution of linkages in carbon, nitrogen, and sulfur cycling among widespread estuary sediment bacteria.</title>
        <authorList>
            <person name="Baker B.J."/>
            <person name="Lazar C.S."/>
            <person name="Teske A.P."/>
            <person name="Dick G.J."/>
        </authorList>
    </citation>
    <scope>NUCLEOTIDE SEQUENCE [LARGE SCALE GENOMIC DNA]</scope>
    <source>
        <strain evidence="1">SM1_77</strain>
    </source>
</reference>
<evidence type="ECO:0000313" key="2">
    <source>
        <dbReference type="Proteomes" id="UP000050975"/>
    </source>
</evidence>
<evidence type="ECO:0000313" key="1">
    <source>
        <dbReference type="EMBL" id="KPL15856.1"/>
    </source>
</evidence>
<sequence length="72" mass="8525">MDRYEKILTIENEVEAQLLQKLLDERKIPYVMKSYYDSALNGLYQAQKGWGHIEAPDEYHEEIVKIYTDISS</sequence>
<dbReference type="Proteomes" id="UP000050975">
    <property type="component" value="Unassembled WGS sequence"/>
</dbReference>
<accession>A0A0S8K279</accession>
<proteinExistence type="predicted"/>
<dbReference type="AlphaFoldDB" id="A0A0S8K279"/>
<organism evidence="1 2">
    <name type="scientific">candidate division WOR_3 bacterium SM1_77</name>
    <dbReference type="NCBI Taxonomy" id="1703778"/>
    <lineage>
        <taxon>Bacteria</taxon>
        <taxon>Bacteria division WOR-3</taxon>
    </lineage>
</organism>